<name>A0A455VVC2_ENTAS</name>
<evidence type="ECO:0000256" key="1">
    <source>
        <dbReference type="ARBA" id="ARBA00023125"/>
    </source>
</evidence>
<dbReference type="CDD" id="cd06170">
    <property type="entry name" value="LuxR_C_like"/>
    <property type="match status" value="1"/>
</dbReference>
<proteinExistence type="predicted"/>
<dbReference type="InterPro" id="IPR036388">
    <property type="entry name" value="WH-like_DNA-bd_sf"/>
</dbReference>
<dbReference type="GO" id="GO:0003677">
    <property type="term" value="F:DNA binding"/>
    <property type="evidence" value="ECO:0007669"/>
    <property type="project" value="UniProtKB-KW"/>
</dbReference>
<dbReference type="InterPro" id="IPR016032">
    <property type="entry name" value="Sig_transdc_resp-reg_C-effctor"/>
</dbReference>
<evidence type="ECO:0000259" key="2">
    <source>
        <dbReference type="PROSITE" id="PS50043"/>
    </source>
</evidence>
<dbReference type="AlphaFoldDB" id="A0A455VVC2"/>
<dbReference type="Pfam" id="PF00196">
    <property type="entry name" value="GerE"/>
    <property type="match status" value="1"/>
</dbReference>
<feature type="domain" description="HTH luxR-type" evidence="2">
    <location>
        <begin position="103"/>
        <end position="168"/>
    </location>
</feature>
<dbReference type="GO" id="GO:0006355">
    <property type="term" value="P:regulation of DNA-templated transcription"/>
    <property type="evidence" value="ECO:0007669"/>
    <property type="project" value="InterPro"/>
</dbReference>
<dbReference type="SMART" id="SM00421">
    <property type="entry name" value="HTH_LUXR"/>
    <property type="match status" value="1"/>
</dbReference>
<organism evidence="3">
    <name type="scientific">Enterobacter asburiae</name>
    <dbReference type="NCBI Taxonomy" id="61645"/>
    <lineage>
        <taxon>Bacteria</taxon>
        <taxon>Pseudomonadati</taxon>
        <taxon>Pseudomonadota</taxon>
        <taxon>Gammaproteobacteria</taxon>
        <taxon>Enterobacterales</taxon>
        <taxon>Enterobacteriaceae</taxon>
        <taxon>Enterobacter</taxon>
        <taxon>Enterobacter cloacae complex</taxon>
    </lineage>
</organism>
<protein>
    <recommendedName>
        <fullName evidence="2">HTH luxR-type domain-containing protein</fullName>
    </recommendedName>
</protein>
<accession>A0A455VVC2</accession>
<keyword evidence="1" id="KW-0238">DNA-binding</keyword>
<dbReference type="PRINTS" id="PR00038">
    <property type="entry name" value="HTHLUXR"/>
</dbReference>
<sequence>MDVLFELGEAGPLNFSPDLTIHHFARGEIYTCPGVMNCNYGHITIGIVEQEFAVKDLPNCLKNMVPVDYGLSLQGLDNILKRIILPRLHTNFTNTYFANVGCYNCRHVKLTAQQMKILKYVTAGKSMRQISLLMDVSIKTLYSHKYIIFRKYGLKSVSDIIRLMPKITLM</sequence>
<dbReference type="SUPFAM" id="SSF46894">
    <property type="entry name" value="C-terminal effector domain of the bipartite response regulators"/>
    <property type="match status" value="1"/>
</dbReference>
<reference evidence="3" key="1">
    <citation type="submission" date="2019-03" db="EMBL/GenBank/DDBJ databases">
        <title>Complete genome sequences of Enterobacter asburiae str. MRY18-106 isolated from a patient in Japan.</title>
        <authorList>
            <person name="Sekizuka T."/>
            <person name="Matsui M."/>
            <person name="Takara T."/>
            <person name="Uechi A."/>
            <person name="Harakuni M."/>
            <person name="Kimura T."/>
            <person name="Suzuki S."/>
            <person name="Kuroda M."/>
        </authorList>
    </citation>
    <scope>NUCLEOTIDE SEQUENCE</scope>
    <source>
        <strain evidence="3">MRY18-106</strain>
    </source>
</reference>
<gene>
    <name evidence="3" type="ORF">MRY18106EAS_12980</name>
</gene>
<dbReference type="InterPro" id="IPR000792">
    <property type="entry name" value="Tscrpt_reg_LuxR_C"/>
</dbReference>
<dbReference type="Gene3D" id="1.10.10.10">
    <property type="entry name" value="Winged helix-like DNA-binding domain superfamily/Winged helix DNA-binding domain"/>
    <property type="match status" value="1"/>
</dbReference>
<evidence type="ECO:0000313" key="3">
    <source>
        <dbReference type="EMBL" id="BBI94766.1"/>
    </source>
</evidence>
<dbReference type="PROSITE" id="PS50043">
    <property type="entry name" value="HTH_LUXR_2"/>
    <property type="match status" value="1"/>
</dbReference>
<dbReference type="EMBL" id="AP019533">
    <property type="protein sequence ID" value="BBI94766.1"/>
    <property type="molecule type" value="Genomic_DNA"/>
</dbReference>